<dbReference type="InterPro" id="IPR007219">
    <property type="entry name" value="XnlR_reg_dom"/>
</dbReference>
<dbReference type="GO" id="GO:0008270">
    <property type="term" value="F:zinc ion binding"/>
    <property type="evidence" value="ECO:0007669"/>
    <property type="project" value="InterPro"/>
</dbReference>
<dbReference type="EMBL" id="CAJVOS010000006">
    <property type="protein sequence ID" value="CAG7939532.1"/>
    <property type="molecule type" value="Genomic_DNA"/>
</dbReference>
<comment type="caution">
    <text evidence="3">The sequence shown here is derived from an EMBL/GenBank/DDBJ whole genome shotgun (WGS) entry which is preliminary data.</text>
</comment>
<keyword evidence="4" id="KW-1185">Reference proteome</keyword>
<dbReference type="Proteomes" id="UP001153618">
    <property type="component" value="Unassembled WGS sequence"/>
</dbReference>
<keyword evidence="1" id="KW-0539">Nucleus</keyword>
<dbReference type="InterPro" id="IPR052761">
    <property type="entry name" value="Fungal_Detox/Toxin_TFs"/>
</dbReference>
<dbReference type="Pfam" id="PF04082">
    <property type="entry name" value="Fungal_trans"/>
    <property type="match status" value="1"/>
</dbReference>
<sequence>MFDIDLLLHSRLQNPKSPISCPVEIHTFCNTTPGEGFGGTSLPKQIPSPSPWPGCVSLAEYEFVDTIQLMSLPTDDISFLESEGCFSLPPRHLLDEFIRQYFARVHPLVPVIDEADFWRLYRTGASHNRIVSLFVLQSMLFASSSFISNATLKQCGFSNRKDARRKLYNRAKLLYELGAEPNCHAKSQGAVLLTHYTSADDPCCGSLWVSRAIKNATRIDNQQCSLPTTNLISMKKRLWWSILLRDRSLCIGLRRRPQVTSVTSHGWCGWLTTEDFVDEMHHSEVYSFENKVQLIVALEQQCELAVLVTDLTSLVFTHPRASRHPTSMADFEKITSQIKYIKESLRNWQSPPLAMDTLTSECHDAFSTLNHLTHMYYQ</sequence>
<feature type="domain" description="Xylanolytic transcriptional activator regulatory" evidence="2">
    <location>
        <begin position="99"/>
        <end position="259"/>
    </location>
</feature>
<accession>A0A9W4H9G8</accession>
<dbReference type="CDD" id="cd12148">
    <property type="entry name" value="fungal_TF_MHR"/>
    <property type="match status" value="1"/>
</dbReference>
<dbReference type="OrthoDB" id="5041285at2759"/>
<evidence type="ECO:0000313" key="3">
    <source>
        <dbReference type="EMBL" id="CAG7939532.1"/>
    </source>
</evidence>
<dbReference type="AlphaFoldDB" id="A0A9W4H9G8"/>
<reference evidence="3" key="1">
    <citation type="submission" date="2021-07" db="EMBL/GenBank/DDBJ databases">
        <authorList>
            <person name="Branca A.L. A."/>
        </authorList>
    </citation>
    <scope>NUCLEOTIDE SEQUENCE</scope>
</reference>
<name>A0A9W4H9G8_PENOL</name>
<dbReference type="PANTHER" id="PTHR47425">
    <property type="entry name" value="FARB-RELATED"/>
    <property type="match status" value="1"/>
</dbReference>
<dbReference type="PANTHER" id="PTHR47425:SF2">
    <property type="entry name" value="FARB-RELATED"/>
    <property type="match status" value="1"/>
</dbReference>
<evidence type="ECO:0000259" key="2">
    <source>
        <dbReference type="Pfam" id="PF04082"/>
    </source>
</evidence>
<organism evidence="3 4">
    <name type="scientific">Penicillium olsonii</name>
    <dbReference type="NCBI Taxonomy" id="99116"/>
    <lineage>
        <taxon>Eukaryota</taxon>
        <taxon>Fungi</taxon>
        <taxon>Dikarya</taxon>
        <taxon>Ascomycota</taxon>
        <taxon>Pezizomycotina</taxon>
        <taxon>Eurotiomycetes</taxon>
        <taxon>Eurotiomycetidae</taxon>
        <taxon>Eurotiales</taxon>
        <taxon>Aspergillaceae</taxon>
        <taxon>Penicillium</taxon>
    </lineage>
</organism>
<evidence type="ECO:0000313" key="4">
    <source>
        <dbReference type="Proteomes" id="UP001153618"/>
    </source>
</evidence>
<protein>
    <recommendedName>
        <fullName evidence="2">Xylanolytic transcriptional activator regulatory domain-containing protein</fullName>
    </recommendedName>
</protein>
<dbReference type="GO" id="GO:0003677">
    <property type="term" value="F:DNA binding"/>
    <property type="evidence" value="ECO:0007669"/>
    <property type="project" value="InterPro"/>
</dbReference>
<evidence type="ECO:0000256" key="1">
    <source>
        <dbReference type="ARBA" id="ARBA00023242"/>
    </source>
</evidence>
<proteinExistence type="predicted"/>
<dbReference type="GO" id="GO:0006351">
    <property type="term" value="P:DNA-templated transcription"/>
    <property type="evidence" value="ECO:0007669"/>
    <property type="project" value="InterPro"/>
</dbReference>
<gene>
    <name evidence="3" type="ORF">POLS_LOCUS134</name>
</gene>